<dbReference type="PANTHER" id="PTHR31915">
    <property type="entry name" value="SKICH DOMAIN-CONTAINING PROTEIN"/>
    <property type="match status" value="1"/>
</dbReference>
<gene>
    <name evidence="3" type="ORF">PHET_04959</name>
</gene>
<evidence type="ECO:0000256" key="1">
    <source>
        <dbReference type="SAM" id="Coils"/>
    </source>
</evidence>
<name>A0A8J4TLC0_9TREM</name>
<keyword evidence="4" id="KW-1185">Reference proteome</keyword>
<dbReference type="InterPro" id="IPR051002">
    <property type="entry name" value="UBA_autophagy_assoc_protein"/>
</dbReference>
<proteinExistence type="predicted"/>
<accession>A0A8J4TLC0</accession>
<comment type="caution">
    <text evidence="3">The sequence shown here is derived from an EMBL/GenBank/DDBJ whole genome shotgun (WGS) entry which is preliminary data.</text>
</comment>
<feature type="coiled-coil region" evidence="1">
    <location>
        <begin position="19"/>
        <end position="98"/>
    </location>
</feature>
<feature type="region of interest" description="Disordered" evidence="2">
    <location>
        <begin position="236"/>
        <end position="270"/>
    </location>
</feature>
<organism evidence="3 4">
    <name type="scientific">Paragonimus heterotremus</name>
    <dbReference type="NCBI Taxonomy" id="100268"/>
    <lineage>
        <taxon>Eukaryota</taxon>
        <taxon>Metazoa</taxon>
        <taxon>Spiralia</taxon>
        <taxon>Lophotrochozoa</taxon>
        <taxon>Platyhelminthes</taxon>
        <taxon>Trematoda</taxon>
        <taxon>Digenea</taxon>
        <taxon>Plagiorchiida</taxon>
        <taxon>Troglotremata</taxon>
        <taxon>Troglotrematidae</taxon>
        <taxon>Paragonimus</taxon>
    </lineage>
</organism>
<dbReference type="OrthoDB" id="6259817at2759"/>
<dbReference type="AlphaFoldDB" id="A0A8J4TLC0"/>
<evidence type="ECO:0000256" key="2">
    <source>
        <dbReference type="SAM" id="MobiDB-lite"/>
    </source>
</evidence>
<dbReference type="EMBL" id="LUCH01002378">
    <property type="protein sequence ID" value="KAF5401579.1"/>
    <property type="molecule type" value="Genomic_DNA"/>
</dbReference>
<protein>
    <submittedName>
        <fullName evidence="3">Uncharacterized protein</fullName>
    </submittedName>
</protein>
<evidence type="ECO:0000313" key="3">
    <source>
        <dbReference type="EMBL" id="KAF5401579.1"/>
    </source>
</evidence>
<dbReference type="Proteomes" id="UP000748531">
    <property type="component" value="Unassembled WGS sequence"/>
</dbReference>
<sequence length="787" mass="89875">MEELLYTNESIDDVSESNNRSIIEKLYQLQHEKESLKKENAKLQAQLDSADETIKDCFNRVVVLSQEVQSFSEAASERNQLMEQLEEVQAKYAALSALHEEQVQHSSLSDNELKRAKETHIGLLDKISSLERHLVEKNAQVFELVDVLHEYESQFQRQNMSNSNVGENMHNAQSETNIAVHQIKKQADYHQPSFSQNNSCNLSQSAPLLHAYATTAFTERKSLADELLEAVSQTEYTAGRSTSSGSMVHHSVRTQTEPNREVVASDNKQNSQMESVLTHLRYMELVVQSTVGNDIPRHSPRFPTKSHISKNKRSYSIDYFPPSSVEYKVDASVYEQVIQRCNRITERLRNWQYTKTRSQSLTSELAQKYKTQFVRNIPTVVKFTQSEPMLHREDRDYQTFNKFLTRTRRRAIPKITISIGTNTSKQEVQTKSPQTKYPLIRNPLNSPSELCTLIGSLPKAQIGSGDNQLAGSLRNITEALAYDIHRLNVLHGPRSKTSIINDIVMTQEMDELQRLTKDLAVALDKLHQMMCTGWRQETLSKQRNTLLLVTHLSDLFERISTLVQLLTSNRNLRTQQEHQESRLLDVFNLLNEVLNNSIEHMTNWLHNVTKSSESVRKANLSAVEATTAACESSADQLKRTAEGYLMFGYFGTRLGNFTNILVGLSTAEQSYKLISKFQQLKSHPYNSMKYLWNIPFDYVITLCRKVPVLAVALTIAMISFSFVLKDLLHTLPVVIYKQPYNIIQSTLSTPLEKFEPGSLSLKLLNMLHSKLTRFMMGLNYPADSPPM</sequence>
<keyword evidence="1" id="KW-0175">Coiled coil</keyword>
<dbReference type="PANTHER" id="PTHR31915:SF6">
    <property type="entry name" value="SKICH DOMAIN-CONTAINING PROTEIN"/>
    <property type="match status" value="1"/>
</dbReference>
<feature type="compositionally biased region" description="Polar residues" evidence="2">
    <location>
        <begin position="236"/>
        <end position="246"/>
    </location>
</feature>
<evidence type="ECO:0000313" key="4">
    <source>
        <dbReference type="Proteomes" id="UP000748531"/>
    </source>
</evidence>
<reference evidence="3" key="1">
    <citation type="submission" date="2019-05" db="EMBL/GenBank/DDBJ databases">
        <title>Annotation for the trematode Paragonimus heterotremus.</title>
        <authorList>
            <person name="Choi Y.-J."/>
        </authorList>
    </citation>
    <scope>NUCLEOTIDE SEQUENCE</scope>
    <source>
        <strain evidence="3">LC</strain>
    </source>
</reference>